<evidence type="ECO:0000256" key="1">
    <source>
        <dbReference type="RuleBase" id="RU000393"/>
    </source>
</evidence>
<dbReference type="PRINTS" id="PR00068">
    <property type="entry name" value="CUZNDISMTASE"/>
</dbReference>
<comment type="cofactor">
    <cofactor evidence="1">
        <name>Cu cation</name>
        <dbReference type="ChEBI" id="CHEBI:23378"/>
    </cofactor>
    <text evidence="1">Binds 1 copper ion per subunit.</text>
</comment>
<comment type="catalytic activity">
    <reaction evidence="1">
        <text>2 superoxide + 2 H(+) = H2O2 + O2</text>
        <dbReference type="Rhea" id="RHEA:20696"/>
        <dbReference type="ChEBI" id="CHEBI:15378"/>
        <dbReference type="ChEBI" id="CHEBI:15379"/>
        <dbReference type="ChEBI" id="CHEBI:16240"/>
        <dbReference type="ChEBI" id="CHEBI:18421"/>
        <dbReference type="EC" id="1.15.1.1"/>
    </reaction>
</comment>
<dbReference type="PANTHER" id="PTHR10003">
    <property type="entry name" value="SUPEROXIDE DISMUTASE CU-ZN -RELATED"/>
    <property type="match status" value="1"/>
</dbReference>
<comment type="similarity">
    <text evidence="1">Belongs to the Cu-Zn superoxide dismutase family.</text>
</comment>
<keyword evidence="1" id="KW-0479">Metal-binding</keyword>
<dbReference type="PROSITE" id="PS00332">
    <property type="entry name" value="SOD_CU_ZN_2"/>
    <property type="match status" value="1"/>
</dbReference>
<comment type="cofactor">
    <cofactor evidence="1">
        <name>Zn(2+)</name>
        <dbReference type="ChEBI" id="CHEBI:29105"/>
    </cofactor>
    <text evidence="1">Binds 1 zinc ion per subunit.</text>
</comment>
<reference evidence="3" key="1">
    <citation type="submission" date="2023-07" db="EMBL/GenBank/DDBJ databases">
        <authorList>
            <person name="Stuckert A."/>
        </authorList>
    </citation>
    <scope>NUCLEOTIDE SEQUENCE</scope>
</reference>
<comment type="function">
    <text evidence="1">Destroys radicals which are normally produced within the cells and which are toxic to biological systems.</text>
</comment>
<evidence type="ECO:0000259" key="2">
    <source>
        <dbReference type="Pfam" id="PF00080"/>
    </source>
</evidence>
<dbReference type="Proteomes" id="UP001176940">
    <property type="component" value="Unassembled WGS sequence"/>
</dbReference>
<dbReference type="EC" id="1.15.1.1" evidence="1"/>
<gene>
    <name evidence="3" type="ORF">RIMI_LOCUS12056290</name>
</gene>
<proteinExistence type="inferred from homology"/>
<feature type="domain" description="Superoxide dismutase copper/zinc binding" evidence="2">
    <location>
        <begin position="46"/>
        <end position="177"/>
    </location>
</feature>
<dbReference type="Gene3D" id="2.60.40.200">
    <property type="entry name" value="Superoxide dismutase, copper/zinc binding domain"/>
    <property type="match status" value="1"/>
</dbReference>
<dbReference type="InterPro" id="IPR036423">
    <property type="entry name" value="SOD-like_Cu/Zn_dom_sf"/>
</dbReference>
<keyword evidence="1" id="KW-0560">Oxidoreductase</keyword>
<accession>A0ABN9LQP7</accession>
<dbReference type="CDD" id="cd00305">
    <property type="entry name" value="Cu-Zn_Superoxide_Dismutase"/>
    <property type="match status" value="1"/>
</dbReference>
<dbReference type="SUPFAM" id="SSF49329">
    <property type="entry name" value="Cu,Zn superoxide dismutase-like"/>
    <property type="match status" value="1"/>
</dbReference>
<dbReference type="Pfam" id="PF00080">
    <property type="entry name" value="Sod_Cu"/>
    <property type="match status" value="1"/>
</dbReference>
<organism evidence="3 4">
    <name type="scientific">Ranitomeya imitator</name>
    <name type="common">mimic poison frog</name>
    <dbReference type="NCBI Taxonomy" id="111125"/>
    <lineage>
        <taxon>Eukaryota</taxon>
        <taxon>Metazoa</taxon>
        <taxon>Chordata</taxon>
        <taxon>Craniata</taxon>
        <taxon>Vertebrata</taxon>
        <taxon>Euteleostomi</taxon>
        <taxon>Amphibia</taxon>
        <taxon>Batrachia</taxon>
        <taxon>Anura</taxon>
        <taxon>Neobatrachia</taxon>
        <taxon>Hyloidea</taxon>
        <taxon>Dendrobatidae</taxon>
        <taxon>Dendrobatinae</taxon>
        <taxon>Ranitomeya</taxon>
    </lineage>
</organism>
<dbReference type="InterPro" id="IPR018152">
    <property type="entry name" value="SOD_Cu/Zn_BS"/>
</dbReference>
<evidence type="ECO:0000313" key="3">
    <source>
        <dbReference type="EMBL" id="CAJ0948218.1"/>
    </source>
</evidence>
<protein>
    <recommendedName>
        <fullName evidence="1">Superoxide dismutase [Cu-Zn]</fullName>
        <ecNumber evidence="1">1.15.1.1</ecNumber>
    </recommendedName>
</protein>
<dbReference type="EMBL" id="CAUEEQ010028114">
    <property type="protein sequence ID" value="CAJ0948218.1"/>
    <property type="molecule type" value="Genomic_DNA"/>
</dbReference>
<dbReference type="InterPro" id="IPR001424">
    <property type="entry name" value="SOD_Cu_Zn_dom"/>
</dbReference>
<keyword evidence="4" id="KW-1185">Reference proteome</keyword>
<sequence>MSEKVNDLWATTLNAIPVWSHPDKTIYATCNLQPNLKLNAAELQITGKILFKQIYPHGKLEAVFTIQGFPMDVNQTSRAIHIHSYGDLSNGCDSTGGHFNPHSVNHPGHPGDFHNFRVRNGKIEQHLTDLEATLFGPYTTVGRSIVVHKLSDDLGKGNNQASLENGNAGTRLACCVIGFTTNSSWDKYIQDNASLKNPRVSRRLNNIRKANN</sequence>
<dbReference type="InterPro" id="IPR024134">
    <property type="entry name" value="SOD_Cu/Zn_/chaperone"/>
</dbReference>
<name>A0ABN9LQP7_9NEOB</name>
<keyword evidence="1" id="KW-0186">Copper</keyword>
<comment type="caution">
    <text evidence="3">The sequence shown here is derived from an EMBL/GenBank/DDBJ whole genome shotgun (WGS) entry which is preliminary data.</text>
</comment>
<keyword evidence="1" id="KW-0862">Zinc</keyword>
<evidence type="ECO:0000313" key="4">
    <source>
        <dbReference type="Proteomes" id="UP001176940"/>
    </source>
</evidence>